<comment type="function">
    <text evidence="8 11">Allows the formation of correctly charged Asn-tRNA(Asn) or Gln-tRNA(Gln) through the transamidation of misacylated Asp-tRNA(Asn) or Glu-tRNA(Gln) in organisms which lack either or both of asparaginyl-tRNA or glutaminyl-tRNA synthetases. The reaction takes place in the presence of glutamine and ATP through an activated phospho-Asp-tRNA(Asn) or phospho-Glu-tRNA(Gln).</text>
</comment>
<accession>A0A510E467</accession>
<dbReference type="InterPro" id="IPR003789">
    <property type="entry name" value="Asn/Gln_tRNA_amidoTrase-B-like"/>
</dbReference>
<keyword evidence="15" id="KW-1185">Reference proteome</keyword>
<dbReference type="NCBIfam" id="TIGR00133">
    <property type="entry name" value="gatB"/>
    <property type="match status" value="1"/>
</dbReference>
<evidence type="ECO:0000313" key="14">
    <source>
        <dbReference type="EMBL" id="BBG27257.1"/>
    </source>
</evidence>
<proteinExistence type="inferred from homology"/>
<dbReference type="Gene3D" id="1.10.10.410">
    <property type="match status" value="1"/>
</dbReference>
<evidence type="ECO:0000256" key="6">
    <source>
        <dbReference type="ARBA" id="ARBA00022840"/>
    </source>
</evidence>
<dbReference type="InterPro" id="IPR042114">
    <property type="entry name" value="GatB_C_1"/>
</dbReference>
<evidence type="ECO:0000259" key="12">
    <source>
        <dbReference type="SMART" id="SM00845"/>
    </source>
</evidence>
<dbReference type="InterPro" id="IPR014746">
    <property type="entry name" value="Gln_synth/guanido_kin_cat_dom"/>
</dbReference>
<dbReference type="InterPro" id="IPR017959">
    <property type="entry name" value="Asn/Gln-tRNA_amidoTrfase_suB/E"/>
</dbReference>
<dbReference type="EMBL" id="AP018930">
    <property type="protein sequence ID" value="BBG27257.1"/>
    <property type="molecule type" value="Genomic_DNA"/>
</dbReference>
<dbReference type="HAMAP" id="MF_00121">
    <property type="entry name" value="GatB"/>
    <property type="match status" value="1"/>
</dbReference>
<evidence type="ECO:0000256" key="8">
    <source>
        <dbReference type="ARBA" id="ARBA00024799"/>
    </source>
</evidence>
<sequence>MPKIGLEVHVHLTSLNTKLFCSCPSDYGGKDPNTVVCPVCLGLPGSIPVPNEKALEKAIMVANALNCEIADRLIFTRKHYFYPDMAKNYQISQYDGIGSLAISRNGKINLNEKKNIRIRRINIEEDPAKTIYPTGSMLSSGYTLLDYNRSGMALLEIVTEPDMETSEEARQFMEKLRNILEHLEVCNCDIEGSMRADANVSIEGGERVEVKNIGSIRDIKDAIDYEIARQRAALSQGFKIARETRHWDSERRVTVPTRSKESDEDYRYFPDPDLPPFEINSELITKIKSNMPELPDARISRFMKEYGINSYEASILVSDKQLADFFEKCCKLYPGYKKLADLLINDFLRRLNERNIRVVQSKATPQNIVKLLQLMDKGVITIKILKEILPDVVITGRDPEEIINEKGMIAISDESYLENVINSVIEEEKDAASKAKEDPRIINYLVGKVMKKTNKRADPQLTNKLLKEKLLK</sequence>
<keyword evidence="5 11" id="KW-0547">Nucleotide-binding</keyword>
<dbReference type="NCBIfam" id="NF004012">
    <property type="entry name" value="PRK05477.1-2"/>
    <property type="match status" value="1"/>
</dbReference>
<dbReference type="Gene3D" id="1.10.150.380">
    <property type="entry name" value="GatB domain, N-terminal subdomain"/>
    <property type="match status" value="1"/>
</dbReference>
<dbReference type="InterPro" id="IPR006075">
    <property type="entry name" value="Asn/Gln-tRNA_Trfase_suB/E_cat"/>
</dbReference>
<dbReference type="Pfam" id="PF02637">
    <property type="entry name" value="GatB_Yqey"/>
    <property type="match status" value="1"/>
</dbReference>
<keyword evidence="7 11" id="KW-0648">Protein biosynthesis</keyword>
<evidence type="ECO:0000256" key="9">
    <source>
        <dbReference type="ARBA" id="ARBA00047380"/>
    </source>
</evidence>
<evidence type="ECO:0000256" key="4">
    <source>
        <dbReference type="ARBA" id="ARBA00022598"/>
    </source>
</evidence>
<accession>A0A510DWD0</accession>
<evidence type="ECO:0000313" key="15">
    <source>
        <dbReference type="Proteomes" id="UP000322983"/>
    </source>
</evidence>
<dbReference type="EC" id="6.3.5.-" evidence="11"/>
<comment type="subunit">
    <text evidence="2 11">Heterotrimer of A, B and C subunits.</text>
</comment>
<evidence type="ECO:0000256" key="7">
    <source>
        <dbReference type="ARBA" id="ARBA00022917"/>
    </source>
</evidence>
<dbReference type="STRING" id="1294262.GCA_001316085_00188"/>
<dbReference type="GO" id="GO:0006412">
    <property type="term" value="P:translation"/>
    <property type="evidence" value="ECO:0007669"/>
    <property type="project" value="UniProtKB-UniRule"/>
</dbReference>
<comment type="catalytic activity">
    <reaction evidence="9 11">
        <text>L-aspartyl-tRNA(Asn) + L-glutamine + ATP + H2O = L-asparaginyl-tRNA(Asn) + L-glutamate + ADP + phosphate + 2 H(+)</text>
        <dbReference type="Rhea" id="RHEA:14513"/>
        <dbReference type="Rhea" id="RHEA-COMP:9674"/>
        <dbReference type="Rhea" id="RHEA-COMP:9677"/>
        <dbReference type="ChEBI" id="CHEBI:15377"/>
        <dbReference type="ChEBI" id="CHEBI:15378"/>
        <dbReference type="ChEBI" id="CHEBI:29985"/>
        <dbReference type="ChEBI" id="CHEBI:30616"/>
        <dbReference type="ChEBI" id="CHEBI:43474"/>
        <dbReference type="ChEBI" id="CHEBI:58359"/>
        <dbReference type="ChEBI" id="CHEBI:78515"/>
        <dbReference type="ChEBI" id="CHEBI:78516"/>
        <dbReference type="ChEBI" id="CHEBI:456216"/>
    </reaction>
</comment>
<dbReference type="SUPFAM" id="SSF55931">
    <property type="entry name" value="Glutamine synthetase/guanido kinase"/>
    <property type="match status" value="1"/>
</dbReference>
<evidence type="ECO:0000256" key="3">
    <source>
        <dbReference type="ARBA" id="ARBA00016923"/>
    </source>
</evidence>
<comment type="catalytic activity">
    <reaction evidence="10 11">
        <text>L-glutamyl-tRNA(Gln) + L-glutamine + ATP + H2O = L-glutaminyl-tRNA(Gln) + L-glutamate + ADP + phosphate + H(+)</text>
        <dbReference type="Rhea" id="RHEA:17521"/>
        <dbReference type="Rhea" id="RHEA-COMP:9681"/>
        <dbReference type="Rhea" id="RHEA-COMP:9684"/>
        <dbReference type="ChEBI" id="CHEBI:15377"/>
        <dbReference type="ChEBI" id="CHEBI:15378"/>
        <dbReference type="ChEBI" id="CHEBI:29985"/>
        <dbReference type="ChEBI" id="CHEBI:30616"/>
        <dbReference type="ChEBI" id="CHEBI:43474"/>
        <dbReference type="ChEBI" id="CHEBI:58359"/>
        <dbReference type="ChEBI" id="CHEBI:78520"/>
        <dbReference type="ChEBI" id="CHEBI:78521"/>
        <dbReference type="ChEBI" id="CHEBI:456216"/>
    </reaction>
</comment>
<dbReference type="InterPro" id="IPR018027">
    <property type="entry name" value="Asn/Gln_amidotransferase"/>
</dbReference>
<dbReference type="RefSeq" id="WP_149528608.1">
    <property type="nucleotide sequence ID" value="NZ_AP018929.1"/>
</dbReference>
<dbReference type="InterPro" id="IPR004413">
    <property type="entry name" value="GatB"/>
</dbReference>
<evidence type="ECO:0000256" key="2">
    <source>
        <dbReference type="ARBA" id="ARBA00011123"/>
    </source>
</evidence>
<dbReference type="GeneID" id="41718139"/>
<name>A0A510DWD0_9CREN</name>
<evidence type="ECO:0000256" key="10">
    <source>
        <dbReference type="ARBA" id="ARBA00047913"/>
    </source>
</evidence>
<comment type="similarity">
    <text evidence="1 11">Belongs to the GatB/GatE family. GatB subfamily.</text>
</comment>
<protein>
    <recommendedName>
        <fullName evidence="3 11">Aspartyl/glutamyl-tRNA(Asn/Gln) amidotransferase subunit B</fullName>
        <shortName evidence="11">Asp/Glu-ADT subunit B</shortName>
        <ecNumber evidence="11">6.3.5.-</ecNumber>
    </recommendedName>
</protein>
<organism evidence="13 15">
    <name type="scientific">Sulfuracidifex tepidarius</name>
    <dbReference type="NCBI Taxonomy" id="1294262"/>
    <lineage>
        <taxon>Archaea</taxon>
        <taxon>Thermoproteota</taxon>
        <taxon>Thermoprotei</taxon>
        <taxon>Sulfolobales</taxon>
        <taxon>Sulfolobaceae</taxon>
        <taxon>Sulfuracidifex</taxon>
    </lineage>
</organism>
<dbReference type="GO" id="GO:0050567">
    <property type="term" value="F:glutaminyl-tRNA synthase (glutamine-hydrolyzing) activity"/>
    <property type="evidence" value="ECO:0007669"/>
    <property type="project" value="UniProtKB-UniRule"/>
</dbReference>
<dbReference type="InterPro" id="IPR023168">
    <property type="entry name" value="GatB_Yqey_C_2"/>
</dbReference>
<keyword evidence="4 11" id="KW-0436">Ligase</keyword>
<dbReference type="KEGG" id="step:IC006_1821"/>
<dbReference type="SUPFAM" id="SSF89095">
    <property type="entry name" value="GatB/YqeY motif"/>
    <property type="match status" value="1"/>
</dbReference>
<dbReference type="PANTHER" id="PTHR11659">
    <property type="entry name" value="GLUTAMYL-TRNA GLN AMIDOTRANSFERASE SUBUNIT B MITOCHONDRIAL AND PROKARYOTIC PET112-RELATED"/>
    <property type="match status" value="1"/>
</dbReference>
<dbReference type="NCBIfam" id="NF004014">
    <property type="entry name" value="PRK05477.1-4"/>
    <property type="match status" value="1"/>
</dbReference>
<evidence type="ECO:0000313" key="16">
    <source>
        <dbReference type="Proteomes" id="UP000325030"/>
    </source>
</evidence>
<dbReference type="Proteomes" id="UP000325030">
    <property type="component" value="Chromosome"/>
</dbReference>
<evidence type="ECO:0000256" key="1">
    <source>
        <dbReference type="ARBA" id="ARBA00005306"/>
    </source>
</evidence>
<feature type="domain" description="Asn/Gln amidotransferase" evidence="12">
    <location>
        <begin position="324"/>
        <end position="470"/>
    </location>
</feature>
<dbReference type="GO" id="GO:0005524">
    <property type="term" value="F:ATP binding"/>
    <property type="evidence" value="ECO:0007669"/>
    <property type="project" value="UniProtKB-KW"/>
</dbReference>
<dbReference type="Pfam" id="PF02934">
    <property type="entry name" value="GatB_N"/>
    <property type="match status" value="1"/>
</dbReference>
<evidence type="ECO:0000256" key="5">
    <source>
        <dbReference type="ARBA" id="ARBA00022741"/>
    </source>
</evidence>
<dbReference type="AlphaFoldDB" id="A0A510DWD0"/>
<evidence type="ECO:0000313" key="13">
    <source>
        <dbReference type="EMBL" id="BBG24499.1"/>
    </source>
</evidence>
<dbReference type="OrthoDB" id="52755at2157"/>
<evidence type="ECO:0000256" key="11">
    <source>
        <dbReference type="HAMAP-Rule" id="MF_00121"/>
    </source>
</evidence>
<dbReference type="EMBL" id="AP018929">
    <property type="protein sequence ID" value="BBG24499.1"/>
    <property type="molecule type" value="Genomic_DNA"/>
</dbReference>
<dbReference type="InterPro" id="IPR017958">
    <property type="entry name" value="Gln-tRNA_amidoTrfase_suB_CS"/>
</dbReference>
<reference evidence="13 15" key="2">
    <citation type="journal article" date="2020" name="Int. J. Syst. Evol. Microbiol.">
        <title>Sulfuracidifex tepidarius gen. nov., sp. nov. and transfer of Sulfolobus metallicus Huber and Stetter 1992 to the genus Sulfuracidifex as Sulfuracidifex metallicus comb. nov.</title>
        <authorList>
            <person name="Itoh T."/>
            <person name="Miura T."/>
            <person name="Sakai H.D."/>
            <person name="Kato S."/>
            <person name="Ohkuma M."/>
            <person name="Takashina T."/>
        </authorList>
    </citation>
    <scope>NUCLEOTIDE SEQUENCE [LARGE SCALE GENOMIC DNA]</scope>
    <source>
        <strain evidence="13 15">IC-006</strain>
        <strain evidence="14">IC-007</strain>
    </source>
</reference>
<dbReference type="SMART" id="SM00845">
    <property type="entry name" value="GatB_Yqey"/>
    <property type="match status" value="1"/>
</dbReference>
<gene>
    <name evidence="11" type="primary">gatB</name>
    <name evidence="13" type="ORF">IC006_1821</name>
    <name evidence="14" type="ORF">IC007_1799</name>
</gene>
<dbReference type="PROSITE" id="PS01234">
    <property type="entry name" value="GATB"/>
    <property type="match status" value="1"/>
</dbReference>
<dbReference type="PANTHER" id="PTHR11659:SF0">
    <property type="entry name" value="GLUTAMYL-TRNA(GLN) AMIDOTRANSFERASE SUBUNIT B, MITOCHONDRIAL"/>
    <property type="match status" value="1"/>
</dbReference>
<reference evidence="16" key="1">
    <citation type="submission" date="2018-09" db="EMBL/GenBank/DDBJ databases">
        <title>Complete Genome Sequencing of Sulfolobus sp. JCM 16834.</title>
        <authorList>
            <person name="Kato S."/>
            <person name="Itoh T."/>
            <person name="Ohkuma M."/>
        </authorList>
    </citation>
    <scope>NUCLEOTIDE SEQUENCE [LARGE SCALE GENOMIC DNA]</scope>
    <source>
        <strain evidence="16">IC-007</strain>
    </source>
</reference>
<dbReference type="Proteomes" id="UP000322983">
    <property type="component" value="Chromosome"/>
</dbReference>
<keyword evidence="6 11" id="KW-0067">ATP-binding</keyword>
<dbReference type="GO" id="GO:0070681">
    <property type="term" value="P:glutaminyl-tRNAGln biosynthesis via transamidation"/>
    <property type="evidence" value="ECO:0007669"/>
    <property type="project" value="TreeGrafter"/>
</dbReference>